<evidence type="ECO:0000313" key="1">
    <source>
        <dbReference type="EMBL" id="ELR08641.1"/>
    </source>
</evidence>
<accession>L8G9E6</accession>
<dbReference type="AlphaFoldDB" id="L8G9E6"/>
<reference evidence="2" key="1">
    <citation type="submission" date="2010-09" db="EMBL/GenBank/DDBJ databases">
        <title>The genome sequence of Geomyces destructans 20631-21.</title>
        <authorList>
            <consortium name="The Broad Institute Genome Sequencing Platform"/>
            <person name="Cuomo C.A."/>
            <person name="Blehert D.S."/>
            <person name="Lorch J.M."/>
            <person name="Young S.K."/>
            <person name="Zeng Q."/>
            <person name="Gargeya S."/>
            <person name="Fitzgerald M."/>
            <person name="Haas B."/>
            <person name="Abouelleil A."/>
            <person name="Alvarado L."/>
            <person name="Arachchi H.M."/>
            <person name="Berlin A."/>
            <person name="Brown A."/>
            <person name="Chapman S.B."/>
            <person name="Chen Z."/>
            <person name="Dunbar C."/>
            <person name="Freedman E."/>
            <person name="Gearin G."/>
            <person name="Gellesch M."/>
            <person name="Goldberg J."/>
            <person name="Griggs A."/>
            <person name="Gujja S."/>
            <person name="Heiman D."/>
            <person name="Howarth C."/>
            <person name="Larson L."/>
            <person name="Lui A."/>
            <person name="MacDonald P.J.P."/>
            <person name="Montmayeur A."/>
            <person name="Murphy C."/>
            <person name="Neiman D."/>
            <person name="Pearson M."/>
            <person name="Priest M."/>
            <person name="Roberts A."/>
            <person name="Saif S."/>
            <person name="Shea T."/>
            <person name="Shenoy N."/>
            <person name="Sisk P."/>
            <person name="Stolte C."/>
            <person name="Sykes S."/>
            <person name="Wortman J."/>
            <person name="Nusbaum C."/>
            <person name="Birren B."/>
        </authorList>
    </citation>
    <scope>NUCLEOTIDE SEQUENCE [LARGE SCALE GENOMIC DNA]</scope>
    <source>
        <strain evidence="2">ATCC MYA-4855 / 20631-21</strain>
    </source>
</reference>
<dbReference type="HOGENOM" id="CLU_1741370_0_0_1"/>
<sequence>METVTTIWNMKSDPEMAACPLLDPPHRLFRRRQDAFLHTVGQAVGPLRWLAGCTWTLHLLPLSASLTNPQRENEYGPVLRDTLLSFLPTNIRTSSGVGSQGCKLGHSDIATALAAPSTHSAYGNTFRGDGSYSWPPRAMHRSCVCTSRIG</sequence>
<organism evidence="1 2">
    <name type="scientific">Pseudogymnoascus destructans (strain ATCC MYA-4855 / 20631-21)</name>
    <name type="common">Bat white-nose syndrome fungus</name>
    <name type="synonym">Geomyces destructans</name>
    <dbReference type="NCBI Taxonomy" id="658429"/>
    <lineage>
        <taxon>Eukaryota</taxon>
        <taxon>Fungi</taxon>
        <taxon>Dikarya</taxon>
        <taxon>Ascomycota</taxon>
        <taxon>Pezizomycotina</taxon>
        <taxon>Leotiomycetes</taxon>
        <taxon>Thelebolales</taxon>
        <taxon>Thelebolaceae</taxon>
        <taxon>Pseudogymnoascus</taxon>
    </lineage>
</organism>
<dbReference type="VEuPathDB" id="FungiDB:GMDG_03328"/>
<proteinExistence type="predicted"/>
<dbReference type="Proteomes" id="UP000011064">
    <property type="component" value="Unassembled WGS sequence"/>
</dbReference>
<evidence type="ECO:0000313" key="2">
    <source>
        <dbReference type="Proteomes" id="UP000011064"/>
    </source>
</evidence>
<name>L8G9E6_PSED2</name>
<gene>
    <name evidence="1" type="ORF">GMDG_03328</name>
</gene>
<keyword evidence="2" id="KW-1185">Reference proteome</keyword>
<dbReference type="EMBL" id="GL573221">
    <property type="protein sequence ID" value="ELR08641.1"/>
    <property type="molecule type" value="Genomic_DNA"/>
</dbReference>
<dbReference type="InParanoid" id="L8G9E6"/>
<protein>
    <submittedName>
        <fullName evidence="1">Uncharacterized protein</fullName>
    </submittedName>
</protein>